<evidence type="ECO:0000313" key="3">
    <source>
        <dbReference type="Proteomes" id="UP000515159"/>
    </source>
</evidence>
<feature type="coiled-coil region" evidence="1">
    <location>
        <begin position="114"/>
        <end position="141"/>
    </location>
</feature>
<organism evidence="3 4">
    <name type="scientific">Geotrypetes seraphini</name>
    <name type="common">Gaboon caecilian</name>
    <name type="synonym">Caecilia seraphini</name>
    <dbReference type="NCBI Taxonomy" id="260995"/>
    <lineage>
        <taxon>Eukaryota</taxon>
        <taxon>Metazoa</taxon>
        <taxon>Chordata</taxon>
        <taxon>Craniata</taxon>
        <taxon>Vertebrata</taxon>
        <taxon>Euteleostomi</taxon>
        <taxon>Amphibia</taxon>
        <taxon>Gymnophiona</taxon>
        <taxon>Geotrypetes</taxon>
    </lineage>
</organism>
<evidence type="ECO:0000256" key="2">
    <source>
        <dbReference type="SAM" id="MobiDB-lite"/>
    </source>
</evidence>
<dbReference type="AlphaFoldDB" id="A0A6P8S093"/>
<dbReference type="GeneID" id="117364827"/>
<keyword evidence="1" id="KW-0175">Coiled coil</keyword>
<evidence type="ECO:0000256" key="1">
    <source>
        <dbReference type="SAM" id="Coils"/>
    </source>
</evidence>
<proteinExistence type="predicted"/>
<dbReference type="PANTHER" id="PTHR36128">
    <property type="entry name" value="COILED-COIL DOMAIN-CONTAINING PROTEIN 117"/>
    <property type="match status" value="1"/>
</dbReference>
<dbReference type="CTD" id="150275"/>
<dbReference type="InterPro" id="IPR031630">
    <property type="entry name" value="CCDC117"/>
</dbReference>
<dbReference type="PANTHER" id="PTHR36128:SF1">
    <property type="entry name" value="COILED-COIL DOMAIN-CONTAINING PROTEIN 117"/>
    <property type="match status" value="1"/>
</dbReference>
<accession>A0A6P8S093</accession>
<keyword evidence="3" id="KW-1185">Reference proteome</keyword>
<reference evidence="4" key="1">
    <citation type="submission" date="2025-08" db="UniProtKB">
        <authorList>
            <consortium name="RefSeq"/>
        </authorList>
    </citation>
    <scope>IDENTIFICATION</scope>
</reference>
<dbReference type="Pfam" id="PF15810">
    <property type="entry name" value="CCDC117"/>
    <property type="match status" value="1"/>
</dbReference>
<dbReference type="RefSeq" id="XP_033810371.1">
    <property type="nucleotide sequence ID" value="XM_033954480.1"/>
</dbReference>
<sequence>MAGGVGPGRLELEQRPRPSPAAWAGARLHCGSAARLAPGISGHSARKHKREEEAEDQNSPVRKKRLTEALCSSRPVSESWDPSTSQKMLGEVLNQYNSCPAESVLESPFEEMEETAWEQQCEAARRKLKEIEDRLIDEDEVVEADHTVSRLPTLVLSDALKNGLKRELHEDLTKKIVECMFQLLELTSKLTQLIQPSCHLLGRLYDCLQAYESTRKEKHLAILPAALGGLMS</sequence>
<feature type="compositionally biased region" description="Polar residues" evidence="2">
    <location>
        <begin position="74"/>
        <end position="83"/>
    </location>
</feature>
<dbReference type="Proteomes" id="UP000515159">
    <property type="component" value="Chromosome 8"/>
</dbReference>
<protein>
    <submittedName>
        <fullName evidence="4">Coiled-coil domain-containing protein 117 isoform X3</fullName>
    </submittedName>
</protein>
<name>A0A6P8S093_GEOSA</name>
<evidence type="ECO:0000313" key="4">
    <source>
        <dbReference type="RefSeq" id="XP_033810371.1"/>
    </source>
</evidence>
<gene>
    <name evidence="4" type="primary">CCDC117</name>
</gene>
<feature type="region of interest" description="Disordered" evidence="2">
    <location>
        <begin position="1"/>
        <end position="83"/>
    </location>
</feature>